<dbReference type="InterPro" id="IPR036162">
    <property type="entry name" value="Resolvase-like_N_sf"/>
</dbReference>
<dbReference type="AlphaFoldDB" id="A0A3S3CYM8"/>
<evidence type="ECO:0000313" key="3">
    <source>
        <dbReference type="Proteomes" id="UP000286208"/>
    </source>
</evidence>
<name>A0A3S3CYM8_9NOCA</name>
<dbReference type="GO" id="GO:0003677">
    <property type="term" value="F:DNA binding"/>
    <property type="evidence" value="ECO:0007669"/>
    <property type="project" value="InterPro"/>
</dbReference>
<dbReference type="Gene3D" id="3.40.50.1390">
    <property type="entry name" value="Resolvase, N-terminal catalytic domain"/>
    <property type="match status" value="1"/>
</dbReference>
<reference evidence="2 3" key="1">
    <citation type="submission" date="2018-11" db="EMBL/GenBank/DDBJ databases">
        <title>Rhodococcus spongicola sp. nov. and Rhodococcus xishaensis sp. nov. from marine sponges.</title>
        <authorList>
            <person name="Li L."/>
            <person name="Lin H.W."/>
        </authorList>
    </citation>
    <scope>NUCLEOTIDE SEQUENCE [LARGE SCALE GENOMIC DNA]</scope>
    <source>
        <strain evidence="2 3">CCTCC AB2014297</strain>
    </source>
</reference>
<dbReference type="Proteomes" id="UP000286208">
    <property type="component" value="Unassembled WGS sequence"/>
</dbReference>
<gene>
    <name evidence="2" type="ORF">EGT67_15310</name>
</gene>
<keyword evidence="3" id="KW-1185">Reference proteome</keyword>
<evidence type="ECO:0000313" key="2">
    <source>
        <dbReference type="EMBL" id="RVW08871.1"/>
    </source>
</evidence>
<accession>A0A3S3CYM8</accession>
<comment type="caution">
    <text evidence="2">The sequence shown here is derived from an EMBL/GenBank/DDBJ whole genome shotgun (WGS) entry which is preliminary data.</text>
</comment>
<dbReference type="InterPro" id="IPR006119">
    <property type="entry name" value="Resolv_N"/>
</dbReference>
<dbReference type="SUPFAM" id="SSF53041">
    <property type="entry name" value="Resolvase-like"/>
    <property type="match status" value="1"/>
</dbReference>
<evidence type="ECO:0000259" key="1">
    <source>
        <dbReference type="Pfam" id="PF00239"/>
    </source>
</evidence>
<protein>
    <recommendedName>
        <fullName evidence="1">Resolvase/invertase-type recombinase catalytic domain-containing protein</fullName>
    </recommendedName>
</protein>
<organism evidence="2 3">
    <name type="scientific">Prescottella agglutinans</name>
    <dbReference type="NCBI Taxonomy" id="1644129"/>
    <lineage>
        <taxon>Bacteria</taxon>
        <taxon>Bacillati</taxon>
        <taxon>Actinomycetota</taxon>
        <taxon>Actinomycetes</taxon>
        <taxon>Mycobacteriales</taxon>
        <taxon>Nocardiaceae</taxon>
        <taxon>Prescottella</taxon>
    </lineage>
</organism>
<sequence>MRCVGVHGSESSLAIREKMLRESASGAVYRVHKDRGSRLREQRAGPDRMLDDAADGRFTVVRVVRRDRLARLGVAWIARHLSQVGVTVEVLRDLG</sequence>
<feature type="domain" description="Resolvase/invertase-type recombinase catalytic" evidence="1">
    <location>
        <begin position="10"/>
        <end position="92"/>
    </location>
</feature>
<dbReference type="Pfam" id="PF00239">
    <property type="entry name" value="Resolvase"/>
    <property type="match status" value="1"/>
</dbReference>
<dbReference type="GO" id="GO:0000150">
    <property type="term" value="F:DNA strand exchange activity"/>
    <property type="evidence" value="ECO:0007669"/>
    <property type="project" value="InterPro"/>
</dbReference>
<proteinExistence type="predicted"/>
<dbReference type="EMBL" id="RKLP01000007">
    <property type="protein sequence ID" value="RVW08871.1"/>
    <property type="molecule type" value="Genomic_DNA"/>
</dbReference>